<protein>
    <submittedName>
        <fullName evidence="2">Uncharacterized protein</fullName>
    </submittedName>
</protein>
<sequence>MAVSKGLEGQGWVAHGAGKPGVKRQKRPQRKKHVGEGNERRTTCVVVIKDSAEGRTRRRRNIDYEWTGTRQGRDGQFGDIVRCKRLKL</sequence>
<name>A0A4U5LQZ2_STECR</name>
<reference evidence="2 3" key="1">
    <citation type="journal article" date="2015" name="Genome Biol.">
        <title>Comparative genomics of Steinernema reveals deeply conserved gene regulatory networks.</title>
        <authorList>
            <person name="Dillman A.R."/>
            <person name="Macchietto M."/>
            <person name="Porter C.F."/>
            <person name="Rogers A."/>
            <person name="Williams B."/>
            <person name="Antoshechkin I."/>
            <person name="Lee M.M."/>
            <person name="Goodwin Z."/>
            <person name="Lu X."/>
            <person name="Lewis E.E."/>
            <person name="Goodrich-Blair H."/>
            <person name="Stock S.P."/>
            <person name="Adams B.J."/>
            <person name="Sternberg P.W."/>
            <person name="Mortazavi A."/>
        </authorList>
    </citation>
    <scope>NUCLEOTIDE SEQUENCE [LARGE SCALE GENOMIC DNA]</scope>
    <source>
        <strain evidence="2 3">ALL</strain>
    </source>
</reference>
<keyword evidence="3" id="KW-1185">Reference proteome</keyword>
<comment type="caution">
    <text evidence="2">The sequence shown here is derived from an EMBL/GenBank/DDBJ whole genome shotgun (WGS) entry which is preliminary data.</text>
</comment>
<evidence type="ECO:0000313" key="2">
    <source>
        <dbReference type="EMBL" id="TKR58390.1"/>
    </source>
</evidence>
<organism evidence="2 3">
    <name type="scientific">Steinernema carpocapsae</name>
    <name type="common">Entomopathogenic nematode</name>
    <dbReference type="NCBI Taxonomy" id="34508"/>
    <lineage>
        <taxon>Eukaryota</taxon>
        <taxon>Metazoa</taxon>
        <taxon>Ecdysozoa</taxon>
        <taxon>Nematoda</taxon>
        <taxon>Chromadorea</taxon>
        <taxon>Rhabditida</taxon>
        <taxon>Tylenchina</taxon>
        <taxon>Panagrolaimomorpha</taxon>
        <taxon>Strongyloidoidea</taxon>
        <taxon>Steinernematidae</taxon>
        <taxon>Steinernema</taxon>
    </lineage>
</organism>
<dbReference type="AlphaFoldDB" id="A0A4U5LQZ2"/>
<feature type="region of interest" description="Disordered" evidence="1">
    <location>
        <begin position="1"/>
        <end position="40"/>
    </location>
</feature>
<dbReference type="Proteomes" id="UP000298663">
    <property type="component" value="Unassembled WGS sequence"/>
</dbReference>
<dbReference type="EMBL" id="AZBU02000013">
    <property type="protein sequence ID" value="TKR58390.1"/>
    <property type="molecule type" value="Genomic_DNA"/>
</dbReference>
<reference evidence="2 3" key="2">
    <citation type="journal article" date="2019" name="G3 (Bethesda)">
        <title>Hybrid Assembly of the Genome of the Entomopathogenic Nematode Steinernema carpocapsae Identifies the X-Chromosome.</title>
        <authorList>
            <person name="Serra L."/>
            <person name="Macchietto M."/>
            <person name="Macias-Munoz A."/>
            <person name="McGill C.J."/>
            <person name="Rodriguez I.M."/>
            <person name="Rodriguez B."/>
            <person name="Murad R."/>
            <person name="Mortazavi A."/>
        </authorList>
    </citation>
    <scope>NUCLEOTIDE SEQUENCE [LARGE SCALE GENOMIC DNA]</scope>
    <source>
        <strain evidence="2 3">ALL</strain>
    </source>
</reference>
<gene>
    <name evidence="2" type="ORF">L596_029842</name>
</gene>
<proteinExistence type="predicted"/>
<evidence type="ECO:0000313" key="3">
    <source>
        <dbReference type="Proteomes" id="UP000298663"/>
    </source>
</evidence>
<evidence type="ECO:0000256" key="1">
    <source>
        <dbReference type="SAM" id="MobiDB-lite"/>
    </source>
</evidence>
<accession>A0A4U5LQZ2</accession>
<feature type="compositionally biased region" description="Basic residues" evidence="1">
    <location>
        <begin position="21"/>
        <end position="33"/>
    </location>
</feature>